<keyword evidence="2" id="KW-0812">Transmembrane</keyword>
<dbReference type="EMBL" id="PYSW02000002">
    <property type="protein sequence ID" value="KAG2393454.1"/>
    <property type="molecule type" value="Genomic_DNA"/>
</dbReference>
<evidence type="ECO:0000256" key="2">
    <source>
        <dbReference type="SAM" id="Phobius"/>
    </source>
</evidence>
<comment type="caution">
    <text evidence="3">The sequence shown here is derived from an EMBL/GenBank/DDBJ whole genome shotgun (WGS) entry which is preliminary data.</text>
</comment>
<accession>A0AA88H4I4</accession>
<feature type="transmembrane region" description="Helical" evidence="2">
    <location>
        <begin position="137"/>
        <end position="170"/>
    </location>
</feature>
<evidence type="ECO:0008006" key="5">
    <source>
        <dbReference type="Google" id="ProtNLM"/>
    </source>
</evidence>
<feature type="transmembrane region" description="Helical" evidence="2">
    <location>
        <begin position="52"/>
        <end position="76"/>
    </location>
</feature>
<dbReference type="GeneID" id="68099439"/>
<feature type="transmembrane region" description="Helical" evidence="2">
    <location>
        <begin position="97"/>
        <end position="125"/>
    </location>
</feature>
<feature type="region of interest" description="Disordered" evidence="1">
    <location>
        <begin position="190"/>
        <end position="214"/>
    </location>
</feature>
<proteinExistence type="predicted"/>
<feature type="compositionally biased region" description="Basic and acidic residues" evidence="1">
    <location>
        <begin position="203"/>
        <end position="214"/>
    </location>
</feature>
<dbReference type="AlphaFoldDB" id="A0AA88H4I4"/>
<keyword evidence="4" id="KW-1185">Reference proteome</keyword>
<feature type="transmembrane region" description="Helical" evidence="2">
    <location>
        <begin position="12"/>
        <end position="32"/>
    </location>
</feature>
<sequence length="249" mass="28343">MKVLFMTVNVACQVLTCCFTLGFAIGTLTIFFDNYYGSDNNEYCSERTISTLLLAWSCFDFLSVLFSICVIASAFFENCLQTPKTRKRRLDDDINQYTSITFLGLKIICFFGSLGVLCYLTYLLFAEDCEGVNNSLFVSVVIIVVCEWFAITAVSCCFLCSLTGLLGYLIFIGLTATNLQSSRYFSDSRNESQQKSTVGETILDDHRRHEEEKSLLRKEKAEKEKFKKIYSPYHKHFIHGTSIPDPLKD</sequence>
<dbReference type="Proteomes" id="UP000816034">
    <property type="component" value="Unassembled WGS sequence"/>
</dbReference>
<keyword evidence="2" id="KW-0472">Membrane</keyword>
<organism evidence="3 4">
    <name type="scientific">Naegleria lovaniensis</name>
    <name type="common">Amoeba</name>
    <dbReference type="NCBI Taxonomy" id="51637"/>
    <lineage>
        <taxon>Eukaryota</taxon>
        <taxon>Discoba</taxon>
        <taxon>Heterolobosea</taxon>
        <taxon>Tetramitia</taxon>
        <taxon>Eutetramitia</taxon>
        <taxon>Vahlkampfiidae</taxon>
        <taxon>Naegleria</taxon>
    </lineage>
</organism>
<dbReference type="RefSeq" id="XP_044555348.1">
    <property type="nucleotide sequence ID" value="XM_044696905.1"/>
</dbReference>
<reference evidence="3 4" key="1">
    <citation type="journal article" date="2018" name="BMC Genomics">
        <title>The genome of Naegleria lovaniensis, the basis for a comparative approach to unravel pathogenicity factors of the human pathogenic amoeba N. fowleri.</title>
        <authorList>
            <person name="Liechti N."/>
            <person name="Schurch N."/>
            <person name="Bruggmann R."/>
            <person name="Wittwer M."/>
        </authorList>
    </citation>
    <scope>NUCLEOTIDE SEQUENCE [LARGE SCALE GENOMIC DNA]</scope>
    <source>
        <strain evidence="3 4">ATCC 30569</strain>
    </source>
</reference>
<evidence type="ECO:0000256" key="1">
    <source>
        <dbReference type="SAM" id="MobiDB-lite"/>
    </source>
</evidence>
<evidence type="ECO:0000313" key="3">
    <source>
        <dbReference type="EMBL" id="KAG2393454.1"/>
    </source>
</evidence>
<evidence type="ECO:0000313" key="4">
    <source>
        <dbReference type="Proteomes" id="UP000816034"/>
    </source>
</evidence>
<name>A0AA88H4I4_NAELO</name>
<protein>
    <recommendedName>
        <fullName evidence="5">Transmembrane protein</fullName>
    </recommendedName>
</protein>
<gene>
    <name evidence="3" type="ORF">C9374_006985</name>
</gene>
<keyword evidence="2" id="KW-1133">Transmembrane helix</keyword>